<organism evidence="2 3">
    <name type="scientific">Vigna angularis var. angularis</name>
    <dbReference type="NCBI Taxonomy" id="157739"/>
    <lineage>
        <taxon>Eukaryota</taxon>
        <taxon>Viridiplantae</taxon>
        <taxon>Streptophyta</taxon>
        <taxon>Embryophyta</taxon>
        <taxon>Tracheophyta</taxon>
        <taxon>Spermatophyta</taxon>
        <taxon>Magnoliopsida</taxon>
        <taxon>eudicotyledons</taxon>
        <taxon>Gunneridae</taxon>
        <taxon>Pentapetalae</taxon>
        <taxon>rosids</taxon>
        <taxon>fabids</taxon>
        <taxon>Fabales</taxon>
        <taxon>Fabaceae</taxon>
        <taxon>Papilionoideae</taxon>
        <taxon>50 kb inversion clade</taxon>
        <taxon>NPAAA clade</taxon>
        <taxon>indigoferoid/millettioid clade</taxon>
        <taxon>Phaseoleae</taxon>
        <taxon>Vigna</taxon>
    </lineage>
</organism>
<evidence type="ECO:0000256" key="1">
    <source>
        <dbReference type="SAM" id="MobiDB-lite"/>
    </source>
</evidence>
<keyword evidence="3" id="KW-1185">Reference proteome</keyword>
<proteinExistence type="predicted"/>
<dbReference type="EMBL" id="AP015043">
    <property type="protein sequence ID" value="BAT99206.1"/>
    <property type="molecule type" value="Genomic_DNA"/>
</dbReference>
<dbReference type="Proteomes" id="UP000291084">
    <property type="component" value="Chromosome 10"/>
</dbReference>
<evidence type="ECO:0000313" key="2">
    <source>
        <dbReference type="EMBL" id="BAT99206.1"/>
    </source>
</evidence>
<accession>A0A0S3T1T8</accession>
<dbReference type="AlphaFoldDB" id="A0A0S3T1T8"/>
<dbReference type="PANTHER" id="PTHR38932">
    <property type="entry name" value="BNAC03G64660D PROTEIN"/>
    <property type="match status" value="1"/>
</dbReference>
<feature type="region of interest" description="Disordered" evidence="1">
    <location>
        <begin position="65"/>
        <end position="88"/>
    </location>
</feature>
<dbReference type="PANTHER" id="PTHR38932:SF1">
    <property type="entry name" value="DUF4005 DOMAIN-CONTAINING PROTEIN"/>
    <property type="match status" value="1"/>
</dbReference>
<dbReference type="OrthoDB" id="1867172at2759"/>
<reference evidence="2 3" key="1">
    <citation type="journal article" date="2015" name="Sci. Rep.">
        <title>The power of single molecule real-time sequencing technology in the de novo assembly of a eukaryotic genome.</title>
        <authorList>
            <person name="Sakai H."/>
            <person name="Naito K."/>
            <person name="Ogiso-Tanaka E."/>
            <person name="Takahashi Y."/>
            <person name="Iseki K."/>
            <person name="Muto C."/>
            <person name="Satou K."/>
            <person name="Teruya K."/>
            <person name="Shiroma A."/>
            <person name="Shimoji M."/>
            <person name="Hirano T."/>
            <person name="Itoh T."/>
            <person name="Kaga A."/>
            <person name="Tomooka N."/>
        </authorList>
    </citation>
    <scope>NUCLEOTIDE SEQUENCE [LARGE SCALE GENOMIC DNA]</scope>
    <source>
        <strain evidence="3">cv. Shumari</strain>
    </source>
</reference>
<gene>
    <name evidence="2" type="primary">Vigan.10G060500</name>
    <name evidence="2" type="ORF">VIGAN_10060500</name>
</gene>
<protein>
    <submittedName>
        <fullName evidence="2">Uncharacterized protein</fullName>
    </submittedName>
</protein>
<evidence type="ECO:0000313" key="3">
    <source>
        <dbReference type="Proteomes" id="UP000291084"/>
    </source>
</evidence>
<sequence length="197" mass="21841">MYPKVKVRHDDDGELGLKAFLSLYLQPSSPVTDNKVVAMPSVVRIPECYVPHVAIPRVPLTEDSGDFSVESDSSVTTGSEKAGSTDENKVNIRVSSIPPPRAVISSPDILLEDMRVIFLLNYPLKFLPKGCNTHAVKMGFSDKSPNLLLCTSKGTETQLNLACKETLDYLKEFFRETEFVSVIVTFRPSRNTEQSLC</sequence>
<name>A0A0S3T1T8_PHAAN</name>
<feature type="compositionally biased region" description="Polar residues" evidence="1">
    <location>
        <begin position="70"/>
        <end position="79"/>
    </location>
</feature>